<evidence type="ECO:0000313" key="1">
    <source>
        <dbReference type="EMBL" id="KAK9141897.1"/>
    </source>
</evidence>
<keyword evidence="2" id="KW-1185">Reference proteome</keyword>
<dbReference type="AlphaFoldDB" id="A0AAP0JXA8"/>
<reference evidence="1 2" key="1">
    <citation type="submission" date="2024-01" db="EMBL/GenBank/DDBJ databases">
        <title>Genome assemblies of Stephania.</title>
        <authorList>
            <person name="Yang L."/>
        </authorList>
    </citation>
    <scope>NUCLEOTIDE SEQUENCE [LARGE SCALE GENOMIC DNA]</scope>
    <source>
        <strain evidence="1">YNDBR</strain>
        <tissue evidence="1">Leaf</tissue>
    </source>
</reference>
<dbReference type="EMBL" id="JBBNAF010000005">
    <property type="protein sequence ID" value="KAK9141897.1"/>
    <property type="molecule type" value="Genomic_DNA"/>
</dbReference>
<comment type="caution">
    <text evidence="1">The sequence shown here is derived from an EMBL/GenBank/DDBJ whole genome shotgun (WGS) entry which is preliminary data.</text>
</comment>
<evidence type="ECO:0000313" key="2">
    <source>
        <dbReference type="Proteomes" id="UP001420932"/>
    </source>
</evidence>
<proteinExistence type="predicted"/>
<gene>
    <name evidence="1" type="ORF">Syun_011297</name>
</gene>
<name>A0AAP0JXA8_9MAGN</name>
<sequence>MLESPLDISEDGPLNFEDLQTNITAMIQQGFKKFIKGVDVYFSDKGKNCDAKAPFKTTILGPVEAKQNYCVW</sequence>
<organism evidence="1 2">
    <name type="scientific">Stephania yunnanensis</name>
    <dbReference type="NCBI Taxonomy" id="152371"/>
    <lineage>
        <taxon>Eukaryota</taxon>
        <taxon>Viridiplantae</taxon>
        <taxon>Streptophyta</taxon>
        <taxon>Embryophyta</taxon>
        <taxon>Tracheophyta</taxon>
        <taxon>Spermatophyta</taxon>
        <taxon>Magnoliopsida</taxon>
        <taxon>Ranunculales</taxon>
        <taxon>Menispermaceae</taxon>
        <taxon>Menispermoideae</taxon>
        <taxon>Cissampelideae</taxon>
        <taxon>Stephania</taxon>
    </lineage>
</organism>
<accession>A0AAP0JXA8</accession>
<dbReference type="Proteomes" id="UP001420932">
    <property type="component" value="Unassembled WGS sequence"/>
</dbReference>
<protein>
    <submittedName>
        <fullName evidence="1">Uncharacterized protein</fullName>
    </submittedName>
</protein>